<feature type="domain" description="YdhG-like" evidence="1">
    <location>
        <begin position="26"/>
        <end position="116"/>
    </location>
</feature>
<dbReference type="SUPFAM" id="SSF159888">
    <property type="entry name" value="YdhG-like"/>
    <property type="match status" value="1"/>
</dbReference>
<comment type="caution">
    <text evidence="2">The sequence shown here is derived from an EMBL/GenBank/DDBJ whole genome shotgun (WGS) entry which is preliminary data.</text>
</comment>
<dbReference type="Pfam" id="PF08818">
    <property type="entry name" value="DUF1801"/>
    <property type="match status" value="1"/>
</dbReference>
<accession>A0A1F4S2W7</accession>
<evidence type="ECO:0000313" key="3">
    <source>
        <dbReference type="Proteomes" id="UP000177905"/>
    </source>
</evidence>
<dbReference type="EMBL" id="MEUA01000030">
    <property type="protein sequence ID" value="OGC14794.1"/>
    <property type="molecule type" value="Genomic_DNA"/>
</dbReference>
<protein>
    <recommendedName>
        <fullName evidence="1">YdhG-like domain-containing protein</fullName>
    </recommendedName>
</protein>
<dbReference type="Proteomes" id="UP000177905">
    <property type="component" value="Unassembled WGS sequence"/>
</dbReference>
<organism evidence="2 3">
    <name type="scientific">candidate division WOR-1 bacterium RIFOXYB2_FULL_36_35</name>
    <dbReference type="NCBI Taxonomy" id="1802578"/>
    <lineage>
        <taxon>Bacteria</taxon>
        <taxon>Bacillati</taxon>
        <taxon>Saganbacteria</taxon>
    </lineage>
</organism>
<dbReference type="AlphaFoldDB" id="A0A1F4S2W7"/>
<gene>
    <name evidence="2" type="ORF">A2290_07825</name>
</gene>
<proteinExistence type="predicted"/>
<evidence type="ECO:0000313" key="2">
    <source>
        <dbReference type="EMBL" id="OGC14794.1"/>
    </source>
</evidence>
<name>A0A1F4S2W7_UNCSA</name>
<sequence length="116" mass="13882">MKKSKNEQVQRFLEDIIMFNDKQFNILQKLREIVFKFYPKTNERMMYGGIMFSMENDFGGLFARKNHVSFEFGKGFIMKDPKKLLEGTGEFRRHLKIRSLNDIKDKNVDFFVKQAV</sequence>
<evidence type="ECO:0000259" key="1">
    <source>
        <dbReference type="Pfam" id="PF08818"/>
    </source>
</evidence>
<dbReference type="Gene3D" id="3.90.1150.200">
    <property type="match status" value="1"/>
</dbReference>
<reference evidence="2 3" key="1">
    <citation type="journal article" date="2016" name="Nat. Commun.">
        <title>Thousands of microbial genomes shed light on interconnected biogeochemical processes in an aquifer system.</title>
        <authorList>
            <person name="Anantharaman K."/>
            <person name="Brown C.T."/>
            <person name="Hug L.A."/>
            <person name="Sharon I."/>
            <person name="Castelle C.J."/>
            <person name="Probst A.J."/>
            <person name="Thomas B.C."/>
            <person name="Singh A."/>
            <person name="Wilkins M.J."/>
            <person name="Karaoz U."/>
            <person name="Brodie E.L."/>
            <person name="Williams K.H."/>
            <person name="Hubbard S.S."/>
            <person name="Banfield J.F."/>
        </authorList>
    </citation>
    <scope>NUCLEOTIDE SEQUENCE [LARGE SCALE GENOMIC DNA]</scope>
</reference>
<dbReference type="InterPro" id="IPR014922">
    <property type="entry name" value="YdhG-like"/>
</dbReference>